<evidence type="ECO:0000256" key="6">
    <source>
        <dbReference type="ARBA" id="ARBA00023002"/>
    </source>
</evidence>
<organism evidence="11 12">
    <name type="scientific">Leptidea sinapis</name>
    <dbReference type="NCBI Taxonomy" id="189913"/>
    <lineage>
        <taxon>Eukaryota</taxon>
        <taxon>Metazoa</taxon>
        <taxon>Ecdysozoa</taxon>
        <taxon>Arthropoda</taxon>
        <taxon>Hexapoda</taxon>
        <taxon>Insecta</taxon>
        <taxon>Pterygota</taxon>
        <taxon>Neoptera</taxon>
        <taxon>Endopterygota</taxon>
        <taxon>Lepidoptera</taxon>
        <taxon>Glossata</taxon>
        <taxon>Ditrysia</taxon>
        <taxon>Papilionoidea</taxon>
        <taxon>Pieridae</taxon>
        <taxon>Dismorphiinae</taxon>
        <taxon>Leptidea</taxon>
    </lineage>
</organism>
<dbReference type="InterPro" id="IPR024072">
    <property type="entry name" value="DHFR-like_dom_sf"/>
</dbReference>
<dbReference type="CDD" id="cd00209">
    <property type="entry name" value="DHFR"/>
    <property type="match status" value="1"/>
</dbReference>
<dbReference type="PANTHER" id="PTHR48069">
    <property type="entry name" value="DIHYDROFOLATE REDUCTASE"/>
    <property type="match status" value="1"/>
</dbReference>
<dbReference type="GO" id="GO:0005739">
    <property type="term" value="C:mitochondrion"/>
    <property type="evidence" value="ECO:0007669"/>
    <property type="project" value="TreeGrafter"/>
</dbReference>
<evidence type="ECO:0000256" key="5">
    <source>
        <dbReference type="ARBA" id="ARBA00022857"/>
    </source>
</evidence>
<comment type="similarity">
    <text evidence="2 9">Belongs to the dihydrofolate reductase family.</text>
</comment>
<evidence type="ECO:0000259" key="10">
    <source>
        <dbReference type="PROSITE" id="PS51330"/>
    </source>
</evidence>
<dbReference type="GO" id="GO:0046655">
    <property type="term" value="P:folic acid metabolic process"/>
    <property type="evidence" value="ECO:0007669"/>
    <property type="project" value="TreeGrafter"/>
</dbReference>
<dbReference type="Proteomes" id="UP000324832">
    <property type="component" value="Unassembled WGS sequence"/>
</dbReference>
<dbReference type="PROSITE" id="PS00075">
    <property type="entry name" value="DHFR_1"/>
    <property type="match status" value="1"/>
</dbReference>
<evidence type="ECO:0000256" key="3">
    <source>
        <dbReference type="ARBA" id="ARBA00012856"/>
    </source>
</evidence>
<evidence type="ECO:0000256" key="9">
    <source>
        <dbReference type="RuleBase" id="RU004474"/>
    </source>
</evidence>
<dbReference type="EMBL" id="FZQP02003113">
    <property type="protein sequence ID" value="VVC97335.1"/>
    <property type="molecule type" value="Genomic_DNA"/>
</dbReference>
<dbReference type="GO" id="GO:0006730">
    <property type="term" value="P:one-carbon metabolic process"/>
    <property type="evidence" value="ECO:0007669"/>
    <property type="project" value="UniProtKB-KW"/>
</dbReference>
<dbReference type="InterPro" id="IPR017925">
    <property type="entry name" value="DHFR_CS"/>
</dbReference>
<evidence type="ECO:0000256" key="7">
    <source>
        <dbReference type="ARBA" id="ARBA00025067"/>
    </source>
</evidence>
<dbReference type="FunFam" id="3.40.430.10:FF:000002">
    <property type="entry name" value="Dihydrofolate reductase"/>
    <property type="match status" value="1"/>
</dbReference>
<keyword evidence="6" id="KW-0560">Oxidoreductase</keyword>
<proteinExistence type="inferred from homology"/>
<keyword evidence="5" id="KW-0521">NADP</keyword>
<dbReference type="Gene3D" id="3.40.430.10">
    <property type="entry name" value="Dihydrofolate Reductase, subunit A"/>
    <property type="match status" value="1"/>
</dbReference>
<evidence type="ECO:0000313" key="12">
    <source>
        <dbReference type="Proteomes" id="UP000324832"/>
    </source>
</evidence>
<dbReference type="AlphaFoldDB" id="A0A5E4QGB8"/>
<dbReference type="SUPFAM" id="SSF53597">
    <property type="entry name" value="Dihydrofolate reductase-like"/>
    <property type="match status" value="1"/>
</dbReference>
<accession>A0A5E4QGB8</accession>
<dbReference type="InterPro" id="IPR012259">
    <property type="entry name" value="DHFR"/>
</dbReference>
<dbReference type="GO" id="GO:0050661">
    <property type="term" value="F:NADP binding"/>
    <property type="evidence" value="ECO:0007669"/>
    <property type="project" value="InterPro"/>
</dbReference>
<comment type="function">
    <text evidence="7">Key enzyme in folate metabolism. Catalyzes an essential reaction for de novo glycine and purine synthesis, and for DNA precursor synthesis.</text>
</comment>
<name>A0A5E4QGB8_9NEOP</name>
<keyword evidence="12" id="KW-1185">Reference proteome</keyword>
<protein>
    <recommendedName>
        <fullName evidence="3">dihydrofolate reductase</fullName>
        <ecNumber evidence="3">1.5.1.3</ecNumber>
    </recommendedName>
</protein>
<dbReference type="Pfam" id="PF00186">
    <property type="entry name" value="DHFR_1"/>
    <property type="match status" value="1"/>
</dbReference>
<dbReference type="EC" id="1.5.1.3" evidence="3"/>
<dbReference type="PANTHER" id="PTHR48069:SF3">
    <property type="entry name" value="DIHYDROFOLATE REDUCTASE"/>
    <property type="match status" value="1"/>
</dbReference>
<dbReference type="GO" id="GO:0046452">
    <property type="term" value="P:dihydrofolate metabolic process"/>
    <property type="evidence" value="ECO:0007669"/>
    <property type="project" value="TreeGrafter"/>
</dbReference>
<gene>
    <name evidence="11" type="ORF">LSINAPIS_LOCUS8638</name>
</gene>
<evidence type="ECO:0000313" key="11">
    <source>
        <dbReference type="EMBL" id="VVC97335.1"/>
    </source>
</evidence>
<evidence type="ECO:0000256" key="1">
    <source>
        <dbReference type="ARBA" id="ARBA00004903"/>
    </source>
</evidence>
<comment type="pathway">
    <text evidence="1">Cofactor biosynthesis; tetrahydrofolate biosynthesis; 5,6,7,8-tetrahydrofolate from 7,8-dihydrofolate: step 1/1.</text>
</comment>
<feature type="domain" description="DHFR" evidence="10">
    <location>
        <begin position="5"/>
        <end position="186"/>
    </location>
</feature>
<dbReference type="PROSITE" id="PS51330">
    <property type="entry name" value="DHFR_2"/>
    <property type="match status" value="1"/>
</dbReference>
<evidence type="ECO:0000256" key="8">
    <source>
        <dbReference type="ARBA" id="ARBA00048873"/>
    </source>
</evidence>
<evidence type="ECO:0000256" key="4">
    <source>
        <dbReference type="ARBA" id="ARBA00022563"/>
    </source>
</evidence>
<dbReference type="GO" id="GO:0046654">
    <property type="term" value="P:tetrahydrofolate biosynthetic process"/>
    <property type="evidence" value="ECO:0007669"/>
    <property type="project" value="UniProtKB-UniPathway"/>
</dbReference>
<sequence>MSKMKLNLIAAVSENLGIGDCGALPWRLKKEMAYFTSLTTDTKDPSKKNAVIMGRVSWDCIPAKFRPLKDRVNIILTHNVDAIKKKISNEQNVEVAGSLDDALKMIEARNDVETTWVIGGSHIYKLGLEHPNCYRVYLTEIKRTFTCDTFFPVMDKSKFKCVDVEGVSSEKQVENGIEYYFKVYEKLPNVEEKRKVVESTNEKDKTKCC</sequence>
<keyword evidence="4" id="KW-0554">One-carbon metabolism</keyword>
<dbReference type="UniPathway" id="UPA00077">
    <property type="reaction ID" value="UER00158"/>
</dbReference>
<dbReference type="InterPro" id="IPR001796">
    <property type="entry name" value="DHFR_dom"/>
</dbReference>
<dbReference type="PRINTS" id="PR00070">
    <property type="entry name" value="DHFR"/>
</dbReference>
<reference evidence="11 12" key="1">
    <citation type="submission" date="2017-07" db="EMBL/GenBank/DDBJ databases">
        <authorList>
            <person name="Talla V."/>
            <person name="Backstrom N."/>
        </authorList>
    </citation>
    <scope>NUCLEOTIDE SEQUENCE [LARGE SCALE GENOMIC DNA]</scope>
</reference>
<dbReference type="GO" id="GO:0004146">
    <property type="term" value="F:dihydrofolate reductase activity"/>
    <property type="evidence" value="ECO:0007669"/>
    <property type="project" value="UniProtKB-EC"/>
</dbReference>
<evidence type="ECO:0000256" key="2">
    <source>
        <dbReference type="ARBA" id="ARBA00009539"/>
    </source>
</evidence>
<comment type="catalytic activity">
    <reaction evidence="8">
        <text>(6S)-5,6,7,8-tetrahydrofolate + NADP(+) = 7,8-dihydrofolate + NADPH + H(+)</text>
        <dbReference type="Rhea" id="RHEA:15009"/>
        <dbReference type="ChEBI" id="CHEBI:15378"/>
        <dbReference type="ChEBI" id="CHEBI:57451"/>
        <dbReference type="ChEBI" id="CHEBI:57453"/>
        <dbReference type="ChEBI" id="CHEBI:57783"/>
        <dbReference type="ChEBI" id="CHEBI:58349"/>
        <dbReference type="EC" id="1.5.1.3"/>
    </reaction>
</comment>